<dbReference type="AlphaFoldDB" id="A0A9N9CMT2"/>
<gene>
    <name evidence="1" type="ORF">FMOSSE_LOCUS9179</name>
</gene>
<evidence type="ECO:0000313" key="1">
    <source>
        <dbReference type="EMBL" id="CAG8605484.1"/>
    </source>
</evidence>
<proteinExistence type="predicted"/>
<reference evidence="1" key="1">
    <citation type="submission" date="2021-06" db="EMBL/GenBank/DDBJ databases">
        <authorList>
            <person name="Kallberg Y."/>
            <person name="Tangrot J."/>
            <person name="Rosling A."/>
        </authorList>
    </citation>
    <scope>NUCLEOTIDE SEQUENCE</scope>
    <source>
        <strain evidence="1">87-6 pot B 2015</strain>
    </source>
</reference>
<dbReference type="Proteomes" id="UP000789375">
    <property type="component" value="Unassembled WGS sequence"/>
</dbReference>
<name>A0A9N9CMT2_FUNMO</name>
<feature type="non-terminal residue" evidence="1">
    <location>
        <position position="1"/>
    </location>
</feature>
<sequence length="79" mass="9626">VQNISEFVSERNSLRDYINSYTFRRFISDFCGQVRALEIFYDDLLKKLKRGTNNVDYVHYMSHVKEELMDRYKFNLMTL</sequence>
<accession>A0A9N9CMT2</accession>
<keyword evidence="2" id="KW-1185">Reference proteome</keyword>
<dbReference type="EMBL" id="CAJVPP010002600">
    <property type="protein sequence ID" value="CAG8605484.1"/>
    <property type="molecule type" value="Genomic_DNA"/>
</dbReference>
<organism evidence="1 2">
    <name type="scientific">Funneliformis mosseae</name>
    <name type="common">Endomycorrhizal fungus</name>
    <name type="synonym">Glomus mosseae</name>
    <dbReference type="NCBI Taxonomy" id="27381"/>
    <lineage>
        <taxon>Eukaryota</taxon>
        <taxon>Fungi</taxon>
        <taxon>Fungi incertae sedis</taxon>
        <taxon>Mucoromycota</taxon>
        <taxon>Glomeromycotina</taxon>
        <taxon>Glomeromycetes</taxon>
        <taxon>Glomerales</taxon>
        <taxon>Glomeraceae</taxon>
        <taxon>Funneliformis</taxon>
    </lineage>
</organism>
<comment type="caution">
    <text evidence="1">The sequence shown here is derived from an EMBL/GenBank/DDBJ whole genome shotgun (WGS) entry which is preliminary data.</text>
</comment>
<evidence type="ECO:0000313" key="2">
    <source>
        <dbReference type="Proteomes" id="UP000789375"/>
    </source>
</evidence>
<protein>
    <submittedName>
        <fullName evidence="1">16370_t:CDS:1</fullName>
    </submittedName>
</protein>